<dbReference type="eggNOG" id="arCOG00452">
    <property type="taxonomic scope" value="Archaea"/>
</dbReference>
<gene>
    <name evidence="1" type="ordered locus">Smar_0481</name>
</gene>
<organism evidence="1 2">
    <name type="scientific">Staphylothermus marinus (strain ATCC 43588 / DSM 3639 / JCM 9404 / F1)</name>
    <dbReference type="NCBI Taxonomy" id="399550"/>
    <lineage>
        <taxon>Archaea</taxon>
        <taxon>Thermoproteota</taxon>
        <taxon>Thermoprotei</taxon>
        <taxon>Desulfurococcales</taxon>
        <taxon>Desulfurococcaceae</taxon>
        <taxon>Staphylothermus</taxon>
    </lineage>
</organism>
<accession>A3DLS9</accession>
<dbReference type="AlphaFoldDB" id="A3DLS9"/>
<proteinExistence type="predicted"/>
<keyword evidence="2" id="KW-1185">Reference proteome</keyword>
<dbReference type="OrthoDB" id="2392at2157"/>
<evidence type="ECO:0000313" key="2">
    <source>
        <dbReference type="Proteomes" id="UP000000254"/>
    </source>
</evidence>
<dbReference type="HOGENOM" id="CLU_095961_0_0_2"/>
<reference evidence="2" key="1">
    <citation type="journal article" date="2009" name="BMC Genomics">
        <title>The complete genome sequence of Staphylothermus marinus reveals differences in sulfur metabolism among heterotrophic Crenarchaeota.</title>
        <authorList>
            <person name="Anderson I.J."/>
            <person name="Dharmarajan L."/>
            <person name="Rodriguez J."/>
            <person name="Hooper S."/>
            <person name="Porat I."/>
            <person name="Ulrich L.E."/>
            <person name="Elkins J.G."/>
            <person name="Mavromatis K."/>
            <person name="Sun H."/>
            <person name="Land M."/>
            <person name="Lapidus A."/>
            <person name="Lucas S."/>
            <person name="Barry K."/>
            <person name="Huber H."/>
            <person name="Zhulin I.B."/>
            <person name="Whitman W.B."/>
            <person name="Mukhopadhyay B."/>
            <person name="Woese C."/>
            <person name="Bristow J."/>
            <person name="Kyrpides N."/>
        </authorList>
    </citation>
    <scope>NUCLEOTIDE SEQUENCE [LARGE SCALE GENOMIC DNA]</scope>
    <source>
        <strain evidence="2">ATCC 43588 / DSM 3639 / JCM 9404 / F1</strain>
    </source>
</reference>
<protein>
    <submittedName>
        <fullName evidence="1">Uncharacterized protein</fullName>
    </submittedName>
</protein>
<dbReference type="Gene3D" id="6.10.140.1230">
    <property type="match status" value="1"/>
</dbReference>
<evidence type="ECO:0000313" key="1">
    <source>
        <dbReference type="EMBL" id="ABN69589.1"/>
    </source>
</evidence>
<dbReference type="Proteomes" id="UP000000254">
    <property type="component" value="Chromosome"/>
</dbReference>
<dbReference type="KEGG" id="smr:Smar_0481"/>
<dbReference type="EMBL" id="CP000575">
    <property type="protein sequence ID" value="ABN69589.1"/>
    <property type="molecule type" value="Genomic_DNA"/>
</dbReference>
<dbReference type="GeneID" id="4907866"/>
<name>A3DLS9_STAMF</name>
<reference evidence="1 2" key="2">
    <citation type="journal article" date="2009" name="Stand. Genomic Sci.">
        <title>Complete genome sequence of Staphylothermus marinus Stetter and Fiala 1986 type strain F1.</title>
        <authorList>
            <person name="Anderson I.J."/>
            <person name="Sun H."/>
            <person name="Lapidus A."/>
            <person name="Copeland A."/>
            <person name="Glavina Del Rio T."/>
            <person name="Tice H."/>
            <person name="Dalin E."/>
            <person name="Lucas S."/>
            <person name="Barry K."/>
            <person name="Land M."/>
            <person name="Richardson P."/>
            <person name="Huber H."/>
            <person name="Kyrpides N.C."/>
        </authorList>
    </citation>
    <scope>NUCLEOTIDE SEQUENCE [LARGE SCALE GENOMIC DNA]</scope>
    <source>
        <strain evidence="2">ATCC 43588 / DSM 3639 / JCM 9404 / F1</strain>
    </source>
</reference>
<dbReference type="RefSeq" id="WP_011838780.1">
    <property type="nucleotide sequence ID" value="NC_009033.1"/>
</dbReference>
<sequence length="212" mass="23953">MSNIWFGNNQQTIGDKIKSLFKNDREPIEKKAIIAHYRVKTALGRINNYLAKIEQRDRELFQSVVDALIKRDERKAKMYAKEVSELRKVAKQLITVQYALEHASLKLETFLVFGGAMKELQPIVGVMKEAVGIVRSVAPDVWIDLQVALRELESSMNTGIADISAELDVGLDSEARKIFEEAKIVAEQKLKEHYAELPKLLTEAEKSGEVSP</sequence>
<dbReference type="STRING" id="399550.Smar_0481"/>